<protein>
    <submittedName>
        <fullName evidence="1">Uncharacterized protein</fullName>
    </submittedName>
</protein>
<reference evidence="1" key="2">
    <citation type="submission" date="2015-03" db="EMBL/GenBank/DDBJ databases">
        <authorList>
            <person name="Chow C.-E.T."/>
            <person name="Winget D.M."/>
            <person name="White R.A.III."/>
            <person name="Hallam S.J."/>
            <person name="Suttle C.A."/>
        </authorList>
    </citation>
    <scope>NUCLEOTIDE SEQUENCE</scope>
    <source>
        <strain evidence="1">Anoxic3_9</strain>
    </source>
</reference>
<accession>A0A0F7L4R7</accession>
<evidence type="ECO:0000313" key="1">
    <source>
        <dbReference type="EMBL" id="AKH46517.1"/>
    </source>
</evidence>
<organism evidence="1">
    <name type="scientific">uncultured marine virus</name>
    <dbReference type="NCBI Taxonomy" id="186617"/>
    <lineage>
        <taxon>Viruses</taxon>
        <taxon>environmental samples</taxon>
    </lineage>
</organism>
<proteinExistence type="predicted"/>
<name>A0A0F7L4R7_9VIRU</name>
<sequence length="67" mass="8035">MCILHYNHRSSPLKRPPRLPGPLLVLQAPIHTHLPLQFFSCLCRSKQTHFARLNCTHYKEYLTTWHW</sequence>
<reference evidence="1" key="1">
    <citation type="journal article" date="2015" name="Front. Microbiol.">
        <title>Combining genomic sequencing methods to explore viral diversity and reveal potential virus-host interactions.</title>
        <authorList>
            <person name="Chow C.E."/>
            <person name="Winget D.M."/>
            <person name="White R.A.III."/>
            <person name="Hallam S.J."/>
            <person name="Suttle C.A."/>
        </authorList>
    </citation>
    <scope>NUCLEOTIDE SEQUENCE</scope>
    <source>
        <strain evidence="1">Anoxic3_9</strain>
    </source>
</reference>
<dbReference type="EMBL" id="KR029584">
    <property type="protein sequence ID" value="AKH46517.1"/>
    <property type="molecule type" value="Genomic_DNA"/>
</dbReference>